<gene>
    <name evidence="6" type="ORF">L0M17_17945</name>
</gene>
<dbReference type="RefSeq" id="WP_241055761.1">
    <property type="nucleotide sequence ID" value="NZ_JAKZBV010000001.1"/>
</dbReference>
<accession>A0ABS9U5F1</accession>
<dbReference type="InterPro" id="IPR050109">
    <property type="entry name" value="HTH-type_TetR-like_transc_reg"/>
</dbReference>
<evidence type="ECO:0000313" key="6">
    <source>
        <dbReference type="EMBL" id="MCH6471825.1"/>
    </source>
</evidence>
<feature type="domain" description="HTH tetR-type" evidence="5">
    <location>
        <begin position="27"/>
        <end position="87"/>
    </location>
</feature>
<dbReference type="PANTHER" id="PTHR30055:SF234">
    <property type="entry name" value="HTH-TYPE TRANSCRIPTIONAL REGULATOR BETI"/>
    <property type="match status" value="1"/>
</dbReference>
<evidence type="ECO:0000256" key="1">
    <source>
        <dbReference type="ARBA" id="ARBA00023015"/>
    </source>
</evidence>
<reference evidence="6 7" key="1">
    <citation type="submission" date="2022-03" db="EMBL/GenBank/DDBJ databases">
        <title>Sinomonas sp. isolated from a soil.</title>
        <authorList>
            <person name="Han J."/>
            <person name="Kim D.-U."/>
        </authorList>
    </citation>
    <scope>NUCLEOTIDE SEQUENCE [LARGE SCALE GENOMIC DNA]</scope>
    <source>
        <strain evidence="6 7">5-5</strain>
    </source>
</reference>
<comment type="caution">
    <text evidence="6">The sequence shown here is derived from an EMBL/GenBank/DDBJ whole genome shotgun (WGS) entry which is preliminary data.</text>
</comment>
<evidence type="ECO:0000256" key="2">
    <source>
        <dbReference type="ARBA" id="ARBA00023125"/>
    </source>
</evidence>
<keyword evidence="3" id="KW-0804">Transcription</keyword>
<keyword evidence="7" id="KW-1185">Reference proteome</keyword>
<evidence type="ECO:0000313" key="7">
    <source>
        <dbReference type="Proteomes" id="UP001202922"/>
    </source>
</evidence>
<name>A0ABS9U5F1_9MICC</name>
<keyword evidence="2 4" id="KW-0238">DNA-binding</keyword>
<protein>
    <submittedName>
        <fullName evidence="6">TetR/AcrR family transcriptional regulator</fullName>
    </submittedName>
</protein>
<dbReference type="EMBL" id="JAKZBV010000001">
    <property type="protein sequence ID" value="MCH6471825.1"/>
    <property type="molecule type" value="Genomic_DNA"/>
</dbReference>
<dbReference type="PRINTS" id="PR00455">
    <property type="entry name" value="HTHTETR"/>
</dbReference>
<keyword evidence="1" id="KW-0805">Transcription regulation</keyword>
<dbReference type="PROSITE" id="PS50977">
    <property type="entry name" value="HTH_TETR_2"/>
    <property type="match status" value="1"/>
</dbReference>
<evidence type="ECO:0000256" key="3">
    <source>
        <dbReference type="ARBA" id="ARBA00023163"/>
    </source>
</evidence>
<organism evidence="6 7">
    <name type="scientific">Sinomonas terrae</name>
    <dbReference type="NCBI Taxonomy" id="2908838"/>
    <lineage>
        <taxon>Bacteria</taxon>
        <taxon>Bacillati</taxon>
        <taxon>Actinomycetota</taxon>
        <taxon>Actinomycetes</taxon>
        <taxon>Micrococcales</taxon>
        <taxon>Micrococcaceae</taxon>
        <taxon>Sinomonas</taxon>
    </lineage>
</organism>
<feature type="DNA-binding region" description="H-T-H motif" evidence="4">
    <location>
        <begin position="50"/>
        <end position="69"/>
    </location>
</feature>
<dbReference type="Proteomes" id="UP001202922">
    <property type="component" value="Unassembled WGS sequence"/>
</dbReference>
<sequence>MADEVNGQKARVRPRAYDASRRRAAAEGTRRLILDIARELFLAKGYGATTVAEIARRAKASPETVYKNFGGKPGLVRAIQEQSLLGAVGPPAEERSDRAQLTETDPRKLMDRFGRFTTEISPLGAPIVLLIRDAAASGHAEMAELLRDVDDARYQRMLHNANQLVGRGLLRPGLSAEEAADVMFTCTAAELYESLVIKRGWTAERYGRFVARALAANLLDQPSDAPQ</sequence>
<dbReference type="InterPro" id="IPR009057">
    <property type="entry name" value="Homeodomain-like_sf"/>
</dbReference>
<dbReference type="Gene3D" id="1.10.357.10">
    <property type="entry name" value="Tetracycline Repressor, domain 2"/>
    <property type="match status" value="1"/>
</dbReference>
<evidence type="ECO:0000256" key="4">
    <source>
        <dbReference type="PROSITE-ProRule" id="PRU00335"/>
    </source>
</evidence>
<dbReference type="SUPFAM" id="SSF46689">
    <property type="entry name" value="Homeodomain-like"/>
    <property type="match status" value="1"/>
</dbReference>
<evidence type="ECO:0000259" key="5">
    <source>
        <dbReference type="PROSITE" id="PS50977"/>
    </source>
</evidence>
<dbReference type="InterPro" id="IPR001647">
    <property type="entry name" value="HTH_TetR"/>
</dbReference>
<dbReference type="Pfam" id="PF00440">
    <property type="entry name" value="TetR_N"/>
    <property type="match status" value="1"/>
</dbReference>
<proteinExistence type="predicted"/>
<dbReference type="PANTHER" id="PTHR30055">
    <property type="entry name" value="HTH-TYPE TRANSCRIPTIONAL REGULATOR RUTR"/>
    <property type="match status" value="1"/>
</dbReference>